<dbReference type="GO" id="GO:0043565">
    <property type="term" value="F:sequence-specific DNA binding"/>
    <property type="evidence" value="ECO:0007669"/>
    <property type="project" value="InterPro"/>
</dbReference>
<dbReference type="EMBL" id="PYGK01000002">
    <property type="protein sequence ID" value="PSL35001.1"/>
    <property type="molecule type" value="Genomic_DNA"/>
</dbReference>
<keyword evidence="3" id="KW-0804">Transcription</keyword>
<proteinExistence type="predicted"/>
<dbReference type="InterPro" id="IPR018060">
    <property type="entry name" value="HTH_AraC"/>
</dbReference>
<evidence type="ECO:0000256" key="2">
    <source>
        <dbReference type="ARBA" id="ARBA00023125"/>
    </source>
</evidence>
<dbReference type="PANTHER" id="PTHR43280:SF32">
    <property type="entry name" value="TRANSCRIPTIONAL REGULATORY PROTEIN"/>
    <property type="match status" value="1"/>
</dbReference>
<reference evidence="5 6" key="1">
    <citation type="submission" date="2018-03" db="EMBL/GenBank/DDBJ databases">
        <title>Genomic Encyclopedia of Archaeal and Bacterial Type Strains, Phase II (KMG-II): from individual species to whole genera.</title>
        <authorList>
            <person name="Goeker M."/>
        </authorList>
    </citation>
    <scope>NUCLEOTIDE SEQUENCE [LARGE SCALE GENOMIC DNA]</scope>
    <source>
        <strain evidence="5 6">DSM 18107</strain>
    </source>
</reference>
<organism evidence="5 6">
    <name type="scientific">Chitinophaga ginsengisoli</name>
    <dbReference type="NCBI Taxonomy" id="363837"/>
    <lineage>
        <taxon>Bacteria</taxon>
        <taxon>Pseudomonadati</taxon>
        <taxon>Bacteroidota</taxon>
        <taxon>Chitinophagia</taxon>
        <taxon>Chitinophagales</taxon>
        <taxon>Chitinophagaceae</taxon>
        <taxon>Chitinophaga</taxon>
    </lineage>
</organism>
<dbReference type="Proteomes" id="UP000240978">
    <property type="component" value="Unassembled WGS sequence"/>
</dbReference>
<evidence type="ECO:0000313" key="6">
    <source>
        <dbReference type="Proteomes" id="UP000240978"/>
    </source>
</evidence>
<feature type="domain" description="HTH araC/xylS-type" evidence="4">
    <location>
        <begin position="202"/>
        <end position="303"/>
    </location>
</feature>
<dbReference type="PRINTS" id="PR00032">
    <property type="entry name" value="HTHARAC"/>
</dbReference>
<protein>
    <submittedName>
        <fullName evidence="5">Helix-turn-helix protein</fullName>
    </submittedName>
</protein>
<dbReference type="RefSeq" id="WP_317047980.1">
    <property type="nucleotide sequence ID" value="NZ_PYGK01000002.1"/>
</dbReference>
<evidence type="ECO:0000256" key="3">
    <source>
        <dbReference type="ARBA" id="ARBA00023163"/>
    </source>
</evidence>
<dbReference type="SUPFAM" id="SSF46689">
    <property type="entry name" value="Homeodomain-like"/>
    <property type="match status" value="1"/>
</dbReference>
<evidence type="ECO:0000259" key="4">
    <source>
        <dbReference type="PROSITE" id="PS01124"/>
    </source>
</evidence>
<evidence type="ECO:0000256" key="1">
    <source>
        <dbReference type="ARBA" id="ARBA00023015"/>
    </source>
</evidence>
<dbReference type="InterPro" id="IPR009057">
    <property type="entry name" value="Homeodomain-like_sf"/>
</dbReference>
<keyword evidence="2" id="KW-0238">DNA-binding</keyword>
<dbReference type="AlphaFoldDB" id="A0A2P8GM04"/>
<dbReference type="Pfam" id="PF12833">
    <property type="entry name" value="HTH_18"/>
    <property type="match status" value="1"/>
</dbReference>
<evidence type="ECO:0000313" key="5">
    <source>
        <dbReference type="EMBL" id="PSL35001.1"/>
    </source>
</evidence>
<sequence length="309" mass="36019">MNCDTDMEQVERIDTVKQYNQTLGIDTLHPLVSVVDFDEMPTYHYFRRYMGIYAIFLKYIKCGDMKYGCQSYDYEDGTLVFISPGQIYGIDSKGKAIKPSGKALVFHPDLIAGTDLGRKMKNYTFFSYEVNEALHLSKKERAIINDCFGKIAYEINQNIDKHSKILIVSNIELLLNYCMRFYDRQFITRSHVNKDILMRFENLLNDYFQSDKCQTLGVPTVAWCAEQLHLSANYFGDLIKKETGNTALDYIQSRVIDAAKLMIFDNNKSISDIAFQLGFKYQQHFTRLFKQKTGKTPVEYRAMKWKYTN</sequence>
<keyword evidence="1" id="KW-0805">Transcription regulation</keyword>
<comment type="caution">
    <text evidence="5">The sequence shown here is derived from an EMBL/GenBank/DDBJ whole genome shotgun (WGS) entry which is preliminary data.</text>
</comment>
<dbReference type="GO" id="GO:0003700">
    <property type="term" value="F:DNA-binding transcription factor activity"/>
    <property type="evidence" value="ECO:0007669"/>
    <property type="project" value="InterPro"/>
</dbReference>
<dbReference type="PROSITE" id="PS01124">
    <property type="entry name" value="HTH_ARAC_FAMILY_2"/>
    <property type="match status" value="1"/>
</dbReference>
<dbReference type="SMART" id="SM00342">
    <property type="entry name" value="HTH_ARAC"/>
    <property type="match status" value="1"/>
</dbReference>
<name>A0A2P8GM04_9BACT</name>
<dbReference type="PROSITE" id="PS00041">
    <property type="entry name" value="HTH_ARAC_FAMILY_1"/>
    <property type="match status" value="1"/>
</dbReference>
<dbReference type="InterPro" id="IPR020449">
    <property type="entry name" value="Tscrpt_reg_AraC-type_HTH"/>
</dbReference>
<accession>A0A2P8GM04</accession>
<dbReference type="PANTHER" id="PTHR43280">
    <property type="entry name" value="ARAC-FAMILY TRANSCRIPTIONAL REGULATOR"/>
    <property type="match status" value="1"/>
</dbReference>
<dbReference type="Gene3D" id="1.10.10.60">
    <property type="entry name" value="Homeodomain-like"/>
    <property type="match status" value="2"/>
</dbReference>
<dbReference type="InterPro" id="IPR018062">
    <property type="entry name" value="HTH_AraC-typ_CS"/>
</dbReference>
<gene>
    <name evidence="5" type="ORF">CLV42_102575</name>
</gene>
<keyword evidence="6" id="KW-1185">Reference proteome</keyword>